<gene>
    <name evidence="1" type="ORF">H5J25_01355</name>
</gene>
<dbReference type="AlphaFoldDB" id="A0A974NVF9"/>
<organism evidence="1 2">
    <name type="scientific">Sphingomonas aliaeris</name>
    <dbReference type="NCBI Taxonomy" id="2759526"/>
    <lineage>
        <taxon>Bacteria</taxon>
        <taxon>Pseudomonadati</taxon>
        <taxon>Pseudomonadota</taxon>
        <taxon>Alphaproteobacteria</taxon>
        <taxon>Sphingomonadales</taxon>
        <taxon>Sphingomonadaceae</taxon>
        <taxon>Sphingomonas</taxon>
    </lineage>
</organism>
<reference evidence="2" key="1">
    <citation type="submission" date="2020-09" db="EMBL/GenBank/DDBJ databases">
        <title>Sphingomonas sp., a new species isolated from pork steak.</title>
        <authorList>
            <person name="Heidler von Heilborn D."/>
        </authorList>
    </citation>
    <scope>NUCLEOTIDE SEQUENCE [LARGE SCALE GENOMIC DNA]</scope>
</reference>
<keyword evidence="2" id="KW-1185">Reference proteome</keyword>
<dbReference type="EMBL" id="CP061035">
    <property type="protein sequence ID" value="QQV77497.1"/>
    <property type="molecule type" value="Genomic_DNA"/>
</dbReference>
<accession>A0A974NVF9</accession>
<proteinExistence type="predicted"/>
<dbReference type="KEGG" id="sari:H5J25_01355"/>
<protein>
    <submittedName>
        <fullName evidence="1">Uncharacterized protein</fullName>
    </submittedName>
</protein>
<dbReference type="RefSeq" id="WP_202094009.1">
    <property type="nucleotide sequence ID" value="NZ_CP061035.1"/>
</dbReference>
<sequence length="137" mass="15042">MRLLQDYLDRIEASMAGGDEILSQRDPAKGDRVKAMCTEAALLIGSYHLFVHREIFEPMMASGDDRVRKQVCILKSECISLTEDLRVGVKALAAHDVILDYDAVHAGVEGFNGRVRRHIVAIKQLLASPDGALLLAA</sequence>
<evidence type="ECO:0000313" key="1">
    <source>
        <dbReference type="EMBL" id="QQV77497.1"/>
    </source>
</evidence>
<evidence type="ECO:0000313" key="2">
    <source>
        <dbReference type="Proteomes" id="UP000595894"/>
    </source>
</evidence>
<name>A0A974NVF9_9SPHN</name>
<dbReference type="Proteomes" id="UP000595894">
    <property type="component" value="Chromosome"/>
</dbReference>